<protein>
    <submittedName>
        <fullName evidence="1">Uncharacterized protein</fullName>
    </submittedName>
</protein>
<evidence type="ECO:0000313" key="1">
    <source>
        <dbReference type="EMBL" id="HDY58385.1"/>
    </source>
</evidence>
<organism evidence="1">
    <name type="scientific">candidate division WOR-3 bacterium</name>
    <dbReference type="NCBI Taxonomy" id="2052148"/>
    <lineage>
        <taxon>Bacteria</taxon>
        <taxon>Bacteria division WOR-3</taxon>
    </lineage>
</organism>
<comment type="caution">
    <text evidence="1">The sequence shown here is derived from an EMBL/GenBank/DDBJ whole genome shotgun (WGS) entry which is preliminary data.</text>
</comment>
<name>A0A7V0Z4C0_UNCW3</name>
<dbReference type="EMBL" id="DSKY01000007">
    <property type="protein sequence ID" value="HDY58385.1"/>
    <property type="molecule type" value="Genomic_DNA"/>
</dbReference>
<accession>A0A7V0Z4C0</accession>
<dbReference type="AlphaFoldDB" id="A0A7V0Z4C0"/>
<proteinExistence type="predicted"/>
<sequence>MDLNEFDDSKKINDKIDKFVLSNNLTLQDAQGIKHLFITDMRRVWGEKLQKIQEEIFSAVRNVLRVICEKNH</sequence>
<gene>
    <name evidence="1" type="ORF">ENP86_02365</name>
</gene>
<reference evidence="1" key="1">
    <citation type="journal article" date="2020" name="mSystems">
        <title>Genome- and Community-Level Interaction Insights into Carbon Utilization and Element Cycling Functions of Hydrothermarchaeota in Hydrothermal Sediment.</title>
        <authorList>
            <person name="Zhou Z."/>
            <person name="Liu Y."/>
            <person name="Xu W."/>
            <person name="Pan J."/>
            <person name="Luo Z.H."/>
            <person name="Li M."/>
        </authorList>
    </citation>
    <scope>NUCLEOTIDE SEQUENCE [LARGE SCALE GENOMIC DNA]</scope>
    <source>
        <strain evidence="1">SpSt-258</strain>
    </source>
</reference>